<feature type="compositionally biased region" description="Low complexity" evidence="1">
    <location>
        <begin position="102"/>
        <end position="125"/>
    </location>
</feature>
<feature type="region of interest" description="Disordered" evidence="1">
    <location>
        <begin position="102"/>
        <end position="154"/>
    </location>
</feature>
<protein>
    <submittedName>
        <fullName evidence="2">PE-PGRS virulence associated protein</fullName>
    </submittedName>
</protein>
<organism evidence="2 3">
    <name type="scientific">Listeria phage LP-010</name>
    <dbReference type="NCBI Taxonomy" id="2590046"/>
    <lineage>
        <taxon>Viruses</taxon>
        <taxon>Duplodnaviria</taxon>
        <taxon>Heunggongvirae</taxon>
        <taxon>Uroviricota</taxon>
        <taxon>Caudoviricetes</taxon>
        <taxon>Homburgvirus</taxon>
        <taxon>Homburgvirus LP114</taxon>
    </lineage>
</organism>
<sequence length="230" mass="25935">MLLTLAMAISLTVAPVKPVQEPVQEKSALTAVENLPKHLNELKKQNEASDNIDKLFASVPTKQEKSLEQAKQIYEKHQKELKAKAEAARKLALKKQREAEEAQQALKAKQAEEQAQQEQEQQEQASPNQEKSQEPAKQETSQSSTGKGIIPEGTQSGLSAKEYIAYVESRGDYNCRSATGKYIGRYQLEEWNLKGDYSPANQERAADAYVAQRYGTWEKAKEFHIIHGWY</sequence>
<evidence type="ECO:0000256" key="1">
    <source>
        <dbReference type="SAM" id="MobiDB-lite"/>
    </source>
</evidence>
<proteinExistence type="predicted"/>
<dbReference type="Proteomes" id="UP000318611">
    <property type="component" value="Segment"/>
</dbReference>
<reference evidence="2 3" key="1">
    <citation type="submission" date="2019-06" db="EMBL/GenBank/DDBJ databases">
        <authorList>
            <person name="Hudson L.K."/>
            <person name="Peters T.L."/>
            <person name="Song Y."/>
            <person name="Denes T.G."/>
        </authorList>
    </citation>
    <scope>NUCLEOTIDE SEQUENCE [LARGE SCALE GENOMIC DNA]</scope>
</reference>
<dbReference type="EMBL" id="MN114082">
    <property type="protein sequence ID" value="QDK04550.1"/>
    <property type="molecule type" value="Genomic_DNA"/>
</dbReference>
<evidence type="ECO:0000313" key="2">
    <source>
        <dbReference type="EMBL" id="QDK04550.1"/>
    </source>
</evidence>
<name>A0A514U6P5_9CAUD</name>
<gene>
    <name evidence="2" type="ORF">FK481_0036</name>
</gene>
<accession>A0A514U6P5</accession>
<evidence type="ECO:0000313" key="3">
    <source>
        <dbReference type="Proteomes" id="UP000318611"/>
    </source>
</evidence>